<dbReference type="EMBL" id="WTYO01000007">
    <property type="protein sequence ID" value="MXO69776.1"/>
    <property type="molecule type" value="Genomic_DNA"/>
</dbReference>
<dbReference type="RefSeq" id="WP_160734390.1">
    <property type="nucleotide sequence ID" value="NZ_CP139719.1"/>
</dbReference>
<dbReference type="Proteomes" id="UP000444401">
    <property type="component" value="Unassembled WGS sequence"/>
</dbReference>
<proteinExistence type="predicted"/>
<dbReference type="InterPro" id="IPR049805">
    <property type="entry name" value="Lasso_benenodin"/>
</dbReference>
<organism evidence="1 2">
    <name type="scientific">Pelagerythrobacter marinus</name>
    <dbReference type="NCBI Taxonomy" id="538382"/>
    <lineage>
        <taxon>Bacteria</taxon>
        <taxon>Pseudomonadati</taxon>
        <taxon>Pseudomonadota</taxon>
        <taxon>Alphaproteobacteria</taxon>
        <taxon>Sphingomonadales</taxon>
        <taxon>Erythrobacteraceae</taxon>
        <taxon>Pelagerythrobacter</taxon>
    </lineage>
</organism>
<evidence type="ECO:0000313" key="2">
    <source>
        <dbReference type="Proteomes" id="UP000444401"/>
    </source>
</evidence>
<protein>
    <recommendedName>
        <fullName evidence="3">Benenodin family lasso peptide</fullName>
    </recommendedName>
</protein>
<evidence type="ECO:0008006" key="3">
    <source>
        <dbReference type="Google" id="ProtNLM"/>
    </source>
</evidence>
<sequence length="45" mass="4798">MKEPQAIEEPVVELGQASVETKGNAIFDVDLSTGPSRYAMGMADD</sequence>
<dbReference type="Pfam" id="PF24178">
    <property type="entry name" value="Subterisin"/>
    <property type="match status" value="1"/>
</dbReference>
<reference evidence="1 2" key="1">
    <citation type="submission" date="2019-12" db="EMBL/GenBank/DDBJ databases">
        <title>Genomic-based taxomic classification of the family Erythrobacteraceae.</title>
        <authorList>
            <person name="Xu L."/>
        </authorList>
    </citation>
    <scope>NUCLEOTIDE SEQUENCE [LARGE SCALE GENOMIC DNA]</scope>
    <source>
        <strain evidence="1 2">H32</strain>
    </source>
</reference>
<evidence type="ECO:0000313" key="1">
    <source>
        <dbReference type="EMBL" id="MXO69776.1"/>
    </source>
</evidence>
<gene>
    <name evidence="1" type="ORF">GRI72_13200</name>
</gene>
<comment type="caution">
    <text evidence="1">The sequence shown here is derived from an EMBL/GenBank/DDBJ whole genome shotgun (WGS) entry which is preliminary data.</text>
</comment>
<name>A0ABW9UY66_9SPHN</name>
<keyword evidence="2" id="KW-1185">Reference proteome</keyword>
<accession>A0ABW9UY66</accession>